<accession>M2N2P5</accession>
<proteinExistence type="predicted"/>
<protein>
    <submittedName>
        <fullName evidence="2">Uncharacterized protein</fullName>
    </submittedName>
</protein>
<organism evidence="2 3">
    <name type="scientific">Baudoinia panamericana (strain UAMH 10762)</name>
    <name type="common">Angels' share fungus</name>
    <name type="synonym">Baudoinia compniacensis (strain UAMH 10762)</name>
    <dbReference type="NCBI Taxonomy" id="717646"/>
    <lineage>
        <taxon>Eukaryota</taxon>
        <taxon>Fungi</taxon>
        <taxon>Dikarya</taxon>
        <taxon>Ascomycota</taxon>
        <taxon>Pezizomycotina</taxon>
        <taxon>Dothideomycetes</taxon>
        <taxon>Dothideomycetidae</taxon>
        <taxon>Mycosphaerellales</taxon>
        <taxon>Teratosphaeriaceae</taxon>
        <taxon>Baudoinia</taxon>
    </lineage>
</organism>
<dbReference type="AlphaFoldDB" id="M2N2P5"/>
<dbReference type="GeneID" id="19110025"/>
<evidence type="ECO:0000256" key="1">
    <source>
        <dbReference type="SAM" id="MobiDB-lite"/>
    </source>
</evidence>
<dbReference type="KEGG" id="bcom:BAUCODRAFT_234272"/>
<evidence type="ECO:0000313" key="3">
    <source>
        <dbReference type="Proteomes" id="UP000011761"/>
    </source>
</evidence>
<feature type="compositionally biased region" description="Polar residues" evidence="1">
    <location>
        <begin position="155"/>
        <end position="167"/>
    </location>
</feature>
<dbReference type="EMBL" id="KB445560">
    <property type="protein sequence ID" value="EMC93249.1"/>
    <property type="molecule type" value="Genomic_DNA"/>
</dbReference>
<gene>
    <name evidence="2" type="ORF">BAUCODRAFT_234272</name>
</gene>
<dbReference type="RefSeq" id="XP_007679491.1">
    <property type="nucleotide sequence ID" value="XM_007681301.1"/>
</dbReference>
<evidence type="ECO:0000313" key="2">
    <source>
        <dbReference type="EMBL" id="EMC93249.1"/>
    </source>
</evidence>
<dbReference type="Proteomes" id="UP000011761">
    <property type="component" value="Unassembled WGS sequence"/>
</dbReference>
<sequence>MDGHEAAESEDGIAQTQQHPLPIHNPAGFQYHDARTARYSKLPLMRSGRLGLDGPGNNQSLLVMRRVDPDLPVTSVTPQKCAGQIPKALRLATRRFERMVYQHDMPTAVEPQKPSVETLALHLLANDRSNAGSKVSRSLDHDTLLSVMNVLKPITDQSATNKENVQPATRRPAGTTT</sequence>
<reference evidence="2 3" key="1">
    <citation type="journal article" date="2012" name="PLoS Pathog.">
        <title>Diverse lifestyles and strategies of plant pathogenesis encoded in the genomes of eighteen Dothideomycetes fungi.</title>
        <authorList>
            <person name="Ohm R.A."/>
            <person name="Feau N."/>
            <person name="Henrissat B."/>
            <person name="Schoch C.L."/>
            <person name="Horwitz B.A."/>
            <person name="Barry K.W."/>
            <person name="Condon B.J."/>
            <person name="Copeland A.C."/>
            <person name="Dhillon B."/>
            <person name="Glaser F."/>
            <person name="Hesse C.N."/>
            <person name="Kosti I."/>
            <person name="LaButti K."/>
            <person name="Lindquist E.A."/>
            <person name="Lucas S."/>
            <person name="Salamov A.A."/>
            <person name="Bradshaw R.E."/>
            <person name="Ciuffetti L."/>
            <person name="Hamelin R.C."/>
            <person name="Kema G.H.J."/>
            <person name="Lawrence C."/>
            <person name="Scott J.A."/>
            <person name="Spatafora J.W."/>
            <person name="Turgeon B.G."/>
            <person name="de Wit P.J.G.M."/>
            <person name="Zhong S."/>
            <person name="Goodwin S.B."/>
            <person name="Grigoriev I.V."/>
        </authorList>
    </citation>
    <scope>NUCLEOTIDE SEQUENCE [LARGE SCALE GENOMIC DNA]</scope>
    <source>
        <strain evidence="2 3">UAMH 10762</strain>
    </source>
</reference>
<dbReference type="HOGENOM" id="CLU_1517603_0_0_1"/>
<feature type="region of interest" description="Disordered" evidence="1">
    <location>
        <begin position="155"/>
        <end position="177"/>
    </location>
</feature>
<keyword evidence="3" id="KW-1185">Reference proteome</keyword>
<name>M2N2P5_BAUPA</name>
<feature type="region of interest" description="Disordered" evidence="1">
    <location>
        <begin position="1"/>
        <end position="27"/>
    </location>
</feature>